<dbReference type="Gene3D" id="3.40.250.10">
    <property type="entry name" value="Rhodanese-like domain"/>
    <property type="match status" value="1"/>
</dbReference>
<gene>
    <name evidence="2" type="ORF">CYMTET_26817</name>
</gene>
<keyword evidence="3" id="KW-1185">Reference proteome</keyword>
<dbReference type="Pfam" id="PF17773">
    <property type="entry name" value="UPF0176_N"/>
    <property type="match status" value="1"/>
</dbReference>
<protein>
    <recommendedName>
        <fullName evidence="1">Rhodanese domain-containing protein</fullName>
    </recommendedName>
</protein>
<feature type="domain" description="Rhodanese" evidence="1">
    <location>
        <begin position="217"/>
        <end position="313"/>
    </location>
</feature>
<dbReference type="InterPro" id="IPR001763">
    <property type="entry name" value="Rhodanese-like_dom"/>
</dbReference>
<comment type="caution">
    <text evidence="2">The sequence shown here is derived from an EMBL/GenBank/DDBJ whole genome shotgun (WGS) entry which is preliminary data.</text>
</comment>
<name>A0AAE0FR03_9CHLO</name>
<dbReference type="InterPro" id="IPR022111">
    <property type="entry name" value="Rhodanese_C"/>
</dbReference>
<dbReference type="SMART" id="SM00450">
    <property type="entry name" value="RHOD"/>
    <property type="match status" value="1"/>
</dbReference>
<dbReference type="PROSITE" id="PS50206">
    <property type="entry name" value="RHODANESE_3"/>
    <property type="match status" value="1"/>
</dbReference>
<dbReference type="Pfam" id="PF12368">
    <property type="entry name" value="Rhodanese_C"/>
    <property type="match status" value="1"/>
</dbReference>
<dbReference type="InterPro" id="IPR036873">
    <property type="entry name" value="Rhodanese-like_dom_sf"/>
</dbReference>
<reference evidence="2 3" key="1">
    <citation type="journal article" date="2015" name="Genome Biol. Evol.">
        <title>Comparative Genomics of a Bacterivorous Green Alga Reveals Evolutionary Causalities and Consequences of Phago-Mixotrophic Mode of Nutrition.</title>
        <authorList>
            <person name="Burns J.A."/>
            <person name="Paasch A."/>
            <person name="Narechania A."/>
            <person name="Kim E."/>
        </authorList>
    </citation>
    <scope>NUCLEOTIDE SEQUENCE [LARGE SCALE GENOMIC DNA]</scope>
    <source>
        <strain evidence="2 3">PLY_AMNH</strain>
    </source>
</reference>
<dbReference type="PANTHER" id="PTHR43268:SF3">
    <property type="entry name" value="RHODANESE-LIKE DOMAIN-CONTAINING PROTEIN 7-RELATED"/>
    <property type="match status" value="1"/>
</dbReference>
<proteinExistence type="predicted"/>
<evidence type="ECO:0000259" key="1">
    <source>
        <dbReference type="PROSITE" id="PS50206"/>
    </source>
</evidence>
<dbReference type="AlphaFoldDB" id="A0AAE0FR03"/>
<sequence length="518" mass="59195">MGLSILLRSNVTRPSALRVCFQTNILATSKRTTHCHNKQFGKPIRVLRSPWCDERSDSRKVLLRNSRAFTSLRALESASSEYETTAEEFKVVTFYHLVDLENPEDDVKRHQEFMQERDVKGRIYINQQGINAQLTGKNDDAVEYARFVQSDSRFKDLQYTVAPVQRHKFPRLSLRYKPNLVSLEGGTTHLPLTDPSKRATKIAPNDFFERVQAANKGESAAVIVDVRNDYEWDAGHFIGAERPLNERFRDTKLDAPGEPLHNIPKDTPILMYCTGGIRCDVYSTVLHEAGFKEMYTIEGGVQAYLRDQGKEEWDGELFVFDDRLATPDLEAGETPSDRVADRPCLVCGEPKAAPPHRNCANVDCNRLFLVCTTCLGAAEGFCGEECRDYSQRKRPMLISPGRYTKWNEYANGLPSVRGDGRARRRRARRERAKEAEIKEAKEAVLKSGISEEELDGSRALSRHSRRRLHLRIEAARALVMEGVVPREQFPQRIFMERREKLEAQKELKESREGSMQEV</sequence>
<dbReference type="PANTHER" id="PTHR43268">
    <property type="entry name" value="THIOSULFATE SULFURTRANSFERASE/RHODANESE-LIKE DOMAIN-CONTAINING PROTEIN 2"/>
    <property type="match status" value="1"/>
</dbReference>
<dbReference type="Gene3D" id="3.30.70.100">
    <property type="match status" value="1"/>
</dbReference>
<evidence type="ECO:0000313" key="3">
    <source>
        <dbReference type="Proteomes" id="UP001190700"/>
    </source>
</evidence>
<dbReference type="EMBL" id="LGRX02014544">
    <property type="protein sequence ID" value="KAK3264446.1"/>
    <property type="molecule type" value="Genomic_DNA"/>
</dbReference>
<dbReference type="SUPFAM" id="SSF52821">
    <property type="entry name" value="Rhodanese/Cell cycle control phosphatase"/>
    <property type="match status" value="1"/>
</dbReference>
<evidence type="ECO:0000313" key="2">
    <source>
        <dbReference type="EMBL" id="KAK3264446.1"/>
    </source>
</evidence>
<dbReference type="Proteomes" id="UP001190700">
    <property type="component" value="Unassembled WGS sequence"/>
</dbReference>
<dbReference type="Pfam" id="PF00581">
    <property type="entry name" value="Rhodanese"/>
    <property type="match status" value="1"/>
</dbReference>
<dbReference type="InterPro" id="IPR020936">
    <property type="entry name" value="TrhO"/>
</dbReference>
<organism evidence="2 3">
    <name type="scientific">Cymbomonas tetramitiformis</name>
    <dbReference type="NCBI Taxonomy" id="36881"/>
    <lineage>
        <taxon>Eukaryota</taxon>
        <taxon>Viridiplantae</taxon>
        <taxon>Chlorophyta</taxon>
        <taxon>Pyramimonadophyceae</taxon>
        <taxon>Pyramimonadales</taxon>
        <taxon>Pyramimonadaceae</taxon>
        <taxon>Cymbomonas</taxon>
    </lineage>
</organism>
<accession>A0AAE0FR03</accession>
<dbReference type="InterPro" id="IPR040503">
    <property type="entry name" value="TRHO_N"/>
</dbReference>